<dbReference type="Proteomes" id="UP000646548">
    <property type="component" value="Unassembled WGS sequence"/>
</dbReference>
<evidence type="ECO:0000313" key="3">
    <source>
        <dbReference type="Proteomes" id="UP000646548"/>
    </source>
</evidence>
<protein>
    <submittedName>
        <fullName evidence="2">Uncharacterized protein</fullName>
    </submittedName>
</protein>
<gene>
    <name evidence="2" type="ORF">FQA47_003021</name>
</gene>
<feature type="region of interest" description="Disordered" evidence="1">
    <location>
        <begin position="1"/>
        <end position="58"/>
    </location>
</feature>
<reference evidence="2" key="1">
    <citation type="journal article" name="BMC Genomics">
        <title>Long-read sequencing and de novo genome assembly of marine medaka (Oryzias melastigma).</title>
        <authorList>
            <person name="Liang P."/>
            <person name="Saqib H.S.A."/>
            <person name="Ni X."/>
            <person name="Shen Y."/>
        </authorList>
    </citation>
    <scope>NUCLEOTIDE SEQUENCE</scope>
    <source>
        <strain evidence="2">Bigg-433</strain>
    </source>
</reference>
<accession>A0A834FDR1</accession>
<proteinExistence type="predicted"/>
<sequence>MGWSGGSSSCGGSMPEREWAARGEGAGEMLRRNGEAERRREEVRIEEECVTSTAADARRTHARTHADWLMTERRSIHHAQESDRKMRVCDAGGDQIYRRSTELWESNMF</sequence>
<dbReference type="AlphaFoldDB" id="A0A834FDR1"/>
<evidence type="ECO:0000313" key="2">
    <source>
        <dbReference type="EMBL" id="KAF6730746.1"/>
    </source>
</evidence>
<evidence type="ECO:0000256" key="1">
    <source>
        <dbReference type="SAM" id="MobiDB-lite"/>
    </source>
</evidence>
<dbReference type="EMBL" id="WKFB01000231">
    <property type="protein sequence ID" value="KAF6730746.1"/>
    <property type="molecule type" value="Genomic_DNA"/>
</dbReference>
<name>A0A834FDR1_ORYME</name>
<organism evidence="2 3">
    <name type="scientific">Oryzias melastigma</name>
    <name type="common">Marine medaka</name>
    <dbReference type="NCBI Taxonomy" id="30732"/>
    <lineage>
        <taxon>Eukaryota</taxon>
        <taxon>Metazoa</taxon>
        <taxon>Chordata</taxon>
        <taxon>Craniata</taxon>
        <taxon>Vertebrata</taxon>
        <taxon>Euteleostomi</taxon>
        <taxon>Actinopterygii</taxon>
        <taxon>Neopterygii</taxon>
        <taxon>Teleostei</taxon>
        <taxon>Neoteleostei</taxon>
        <taxon>Acanthomorphata</taxon>
        <taxon>Ovalentaria</taxon>
        <taxon>Atherinomorphae</taxon>
        <taxon>Beloniformes</taxon>
        <taxon>Adrianichthyidae</taxon>
        <taxon>Oryziinae</taxon>
        <taxon>Oryzias</taxon>
    </lineage>
</organism>
<comment type="caution">
    <text evidence="2">The sequence shown here is derived from an EMBL/GenBank/DDBJ whole genome shotgun (WGS) entry which is preliminary data.</text>
</comment>
<feature type="compositionally biased region" description="Basic and acidic residues" evidence="1">
    <location>
        <begin position="29"/>
        <end position="47"/>
    </location>
</feature>